<dbReference type="Proteomes" id="UP001337655">
    <property type="component" value="Unassembled WGS sequence"/>
</dbReference>
<dbReference type="GeneID" id="89927826"/>
<organism evidence="1 2">
    <name type="scientific">Saxophila tyrrhenica</name>
    <dbReference type="NCBI Taxonomy" id="1690608"/>
    <lineage>
        <taxon>Eukaryota</taxon>
        <taxon>Fungi</taxon>
        <taxon>Dikarya</taxon>
        <taxon>Ascomycota</taxon>
        <taxon>Pezizomycotina</taxon>
        <taxon>Dothideomycetes</taxon>
        <taxon>Dothideomycetidae</taxon>
        <taxon>Mycosphaerellales</taxon>
        <taxon>Extremaceae</taxon>
        <taxon>Saxophila</taxon>
    </lineage>
</organism>
<gene>
    <name evidence="1" type="ORF">LTR77_006486</name>
</gene>
<comment type="caution">
    <text evidence="1">The sequence shown here is derived from an EMBL/GenBank/DDBJ whole genome shotgun (WGS) entry which is preliminary data.</text>
</comment>
<proteinExistence type="predicted"/>
<sequence>MTTNNQAAPSFHTSLCQYILWRKQNPFQAPIHVSPDIRRLQPNAPSELLKLPPEMRHEIYEYLVDTEPSGNAQLGAFAMRRSIMDEERVLAVTTTTSGWNLKITLDGVHHEGLPQFDNIRCLEFLVNVEGSRTAVEQLRGLNQVLRSTFDDVRTSKVQRVELTINTATDLTFSHQHLREYLSPAIAVALSVPQSTFSLTEPWPDLMQSRFMPSWQFDPIDPAAMRRLIPARQEVQKESKLFNKVQAMLDPKHHLKKLPHVAGVFNTQWLESPAGYSVARLKSAAALQRCVDRATARLVEREEKDFDKVIREIEGKVKGLARLRAARRARHGEQQQV</sequence>
<protein>
    <submittedName>
        <fullName evidence="1">Uncharacterized protein</fullName>
    </submittedName>
</protein>
<accession>A0AAV9PB53</accession>
<name>A0AAV9PB53_9PEZI</name>
<dbReference type="RefSeq" id="XP_064658643.1">
    <property type="nucleotide sequence ID" value="XM_064803728.1"/>
</dbReference>
<reference evidence="1 2" key="1">
    <citation type="submission" date="2023-08" db="EMBL/GenBank/DDBJ databases">
        <title>Black Yeasts Isolated from many extreme environments.</title>
        <authorList>
            <person name="Coleine C."/>
            <person name="Stajich J.E."/>
            <person name="Selbmann L."/>
        </authorList>
    </citation>
    <scope>NUCLEOTIDE SEQUENCE [LARGE SCALE GENOMIC DNA]</scope>
    <source>
        <strain evidence="1 2">CCFEE 5935</strain>
    </source>
</reference>
<evidence type="ECO:0000313" key="2">
    <source>
        <dbReference type="Proteomes" id="UP001337655"/>
    </source>
</evidence>
<keyword evidence="2" id="KW-1185">Reference proteome</keyword>
<dbReference type="AlphaFoldDB" id="A0AAV9PB53"/>
<dbReference type="EMBL" id="JAVRRT010000009">
    <property type="protein sequence ID" value="KAK5169177.1"/>
    <property type="molecule type" value="Genomic_DNA"/>
</dbReference>
<evidence type="ECO:0000313" key="1">
    <source>
        <dbReference type="EMBL" id="KAK5169177.1"/>
    </source>
</evidence>